<organism evidence="2 3">
    <name type="scientific">Gonapodya prolifera (strain JEL478)</name>
    <name type="common">Monoblepharis prolifera</name>
    <dbReference type="NCBI Taxonomy" id="1344416"/>
    <lineage>
        <taxon>Eukaryota</taxon>
        <taxon>Fungi</taxon>
        <taxon>Fungi incertae sedis</taxon>
        <taxon>Chytridiomycota</taxon>
        <taxon>Chytridiomycota incertae sedis</taxon>
        <taxon>Monoblepharidomycetes</taxon>
        <taxon>Monoblepharidales</taxon>
        <taxon>Gonapodyaceae</taxon>
        <taxon>Gonapodya</taxon>
    </lineage>
</organism>
<proteinExistence type="predicted"/>
<protein>
    <recommendedName>
        <fullName evidence="4">WHIM1 domain-containing protein</fullName>
    </recommendedName>
</protein>
<dbReference type="OrthoDB" id="10619313at2759"/>
<feature type="compositionally biased region" description="Low complexity" evidence="1">
    <location>
        <begin position="344"/>
        <end position="356"/>
    </location>
</feature>
<reference evidence="2 3" key="1">
    <citation type="journal article" date="2015" name="Genome Biol. Evol.">
        <title>Phylogenomic analyses indicate that early fungi evolved digesting cell walls of algal ancestors of land plants.</title>
        <authorList>
            <person name="Chang Y."/>
            <person name="Wang S."/>
            <person name="Sekimoto S."/>
            <person name="Aerts A.L."/>
            <person name="Choi C."/>
            <person name="Clum A."/>
            <person name="LaButti K.M."/>
            <person name="Lindquist E.A."/>
            <person name="Yee Ngan C."/>
            <person name="Ohm R.A."/>
            <person name="Salamov A.A."/>
            <person name="Grigoriev I.V."/>
            <person name="Spatafora J.W."/>
            <person name="Berbee M.L."/>
        </authorList>
    </citation>
    <scope>NUCLEOTIDE SEQUENCE [LARGE SCALE GENOMIC DNA]</scope>
    <source>
        <strain evidence="2 3">JEL478</strain>
    </source>
</reference>
<evidence type="ECO:0008006" key="4">
    <source>
        <dbReference type="Google" id="ProtNLM"/>
    </source>
</evidence>
<accession>A0A139AUL8</accession>
<keyword evidence="3" id="KW-1185">Reference proteome</keyword>
<sequence length="403" mass="45499">MDGFTVDVEKLEAAFDSRDPENETLQRLAIILLGLTWRRRADPRHWPRLLTQTIDYYRLDVAPFASSMPRTFETPASLFTLPMKTKVKLFARMVEWAATDHPGCHRVVEEKREETPAPPKGRWGKPKSKKDDDEPPPLELVLVGKDAKGNTYLQVLKGSTRIYKETSTGKWSVLTTTLDDLHAFVSGLRENTRSKPEVVFREAVTRIVEDIELEQTRRLDEIEAEQRRLERAARTAARLQASFSNFTDEPRARNPRPNYIDPQTSDLGLDDDDDTESEDKVRRGRRTRKNAKEDAAKDAKEDEGSVTEQHRNGNHRDSEWRPDMDDNGSEGGSTDGSDGDDSSARSPASAGSVGSGTLVGSASAEAPEVHYERKTRGGKRKRRDSTESGLEHRYPVRELRSRG</sequence>
<feature type="compositionally biased region" description="Acidic residues" evidence="1">
    <location>
        <begin position="268"/>
        <end position="277"/>
    </location>
</feature>
<feature type="compositionally biased region" description="Basic and acidic residues" evidence="1">
    <location>
        <begin position="290"/>
        <end position="324"/>
    </location>
</feature>
<dbReference type="EMBL" id="KQ965735">
    <property type="protein sequence ID" value="KXS20422.1"/>
    <property type="molecule type" value="Genomic_DNA"/>
</dbReference>
<gene>
    <name evidence="2" type="ORF">M427DRAFT_131255</name>
</gene>
<dbReference type="AlphaFoldDB" id="A0A139AUL8"/>
<dbReference type="Proteomes" id="UP000070544">
    <property type="component" value="Unassembled WGS sequence"/>
</dbReference>
<feature type="region of interest" description="Disordered" evidence="1">
    <location>
        <begin position="105"/>
        <end position="138"/>
    </location>
</feature>
<evidence type="ECO:0000313" key="2">
    <source>
        <dbReference type="EMBL" id="KXS20422.1"/>
    </source>
</evidence>
<name>A0A139AUL8_GONPJ</name>
<feature type="region of interest" description="Disordered" evidence="1">
    <location>
        <begin position="240"/>
        <end position="403"/>
    </location>
</feature>
<evidence type="ECO:0000256" key="1">
    <source>
        <dbReference type="SAM" id="MobiDB-lite"/>
    </source>
</evidence>
<feature type="compositionally biased region" description="Basic and acidic residues" evidence="1">
    <location>
        <begin position="105"/>
        <end position="115"/>
    </location>
</feature>
<evidence type="ECO:0000313" key="3">
    <source>
        <dbReference type="Proteomes" id="UP000070544"/>
    </source>
</evidence>
<feature type="compositionally biased region" description="Basic and acidic residues" evidence="1">
    <location>
        <begin position="384"/>
        <end position="403"/>
    </location>
</feature>